<organism evidence="1 2">
    <name type="scientific">Candidatus Daviesbacteria bacterium RIFOXYD1_FULL_41_10</name>
    <dbReference type="NCBI Taxonomy" id="1797801"/>
    <lineage>
        <taxon>Bacteria</taxon>
        <taxon>Candidatus Daviesiibacteriota</taxon>
    </lineage>
</organism>
<evidence type="ECO:0000313" key="1">
    <source>
        <dbReference type="EMBL" id="OGE72070.1"/>
    </source>
</evidence>
<evidence type="ECO:0000313" key="2">
    <source>
        <dbReference type="Proteomes" id="UP000177135"/>
    </source>
</evidence>
<evidence type="ECO:0008006" key="3">
    <source>
        <dbReference type="Google" id="ProtNLM"/>
    </source>
</evidence>
<name>A0A1F5N3M3_9BACT</name>
<comment type="caution">
    <text evidence="1">The sequence shown here is derived from an EMBL/GenBank/DDBJ whole genome shotgun (WGS) entry which is preliminary data.</text>
</comment>
<sequence>MPEALGIDIGRVIIDGDKAREDTAFFSENYLLTPEMEGAFDAIARLVKERFRERTYLISKAGPRTQHKTMEWLAYHNFHDITGTRPGNVHYCLTRVGKAPLALKLGITHFIDDRAEALSHLSYVPVNHLYLFKPGAGEMEELEKYPTLIDKIRILHGWQEAIEELALKNMQ</sequence>
<dbReference type="EMBL" id="MFEC01000002">
    <property type="protein sequence ID" value="OGE72070.1"/>
    <property type="molecule type" value="Genomic_DNA"/>
</dbReference>
<gene>
    <name evidence="1" type="ORF">A2617_02810</name>
</gene>
<accession>A0A1F5N3M3</accession>
<protein>
    <recommendedName>
        <fullName evidence="3">Nucleotidase</fullName>
    </recommendedName>
</protein>
<proteinExistence type="predicted"/>
<dbReference type="Proteomes" id="UP000177135">
    <property type="component" value="Unassembled WGS sequence"/>
</dbReference>
<dbReference type="AlphaFoldDB" id="A0A1F5N3M3"/>
<reference evidence="1 2" key="1">
    <citation type="journal article" date="2016" name="Nat. Commun.">
        <title>Thousands of microbial genomes shed light on interconnected biogeochemical processes in an aquifer system.</title>
        <authorList>
            <person name="Anantharaman K."/>
            <person name="Brown C.T."/>
            <person name="Hug L.A."/>
            <person name="Sharon I."/>
            <person name="Castelle C.J."/>
            <person name="Probst A.J."/>
            <person name="Thomas B.C."/>
            <person name="Singh A."/>
            <person name="Wilkins M.J."/>
            <person name="Karaoz U."/>
            <person name="Brodie E.L."/>
            <person name="Williams K.H."/>
            <person name="Hubbard S.S."/>
            <person name="Banfield J.F."/>
        </authorList>
    </citation>
    <scope>NUCLEOTIDE SEQUENCE [LARGE SCALE GENOMIC DNA]</scope>
</reference>